<sequence length="167" mass="17733">MVDVAEVATTCCGSLKALRSSQPHECRFTNVTGQIDAKCNPILGQSFSSYSDRPCSDHSICSHLLRGGLLQDAEYDPSILLLRVTLLRLERHRRGRGPMPGPPSHCVAAVAVSSIRIDVANAAPPSPPQIPWICSTPPISFDVTEAACHSGSINMNAVAPTSAATLM</sequence>
<proteinExistence type="predicted"/>
<dbReference type="HOGENOM" id="CLU_1594679_0_0_1"/>
<protein>
    <submittedName>
        <fullName evidence="1">Uncharacterized protein</fullName>
    </submittedName>
</protein>
<organism evidence="1 2">
    <name type="scientific">Galerina marginata (strain CBS 339.88)</name>
    <dbReference type="NCBI Taxonomy" id="685588"/>
    <lineage>
        <taxon>Eukaryota</taxon>
        <taxon>Fungi</taxon>
        <taxon>Dikarya</taxon>
        <taxon>Basidiomycota</taxon>
        <taxon>Agaricomycotina</taxon>
        <taxon>Agaricomycetes</taxon>
        <taxon>Agaricomycetidae</taxon>
        <taxon>Agaricales</taxon>
        <taxon>Agaricineae</taxon>
        <taxon>Strophariaceae</taxon>
        <taxon>Galerina</taxon>
    </lineage>
</organism>
<accession>A0A067S581</accession>
<evidence type="ECO:0000313" key="2">
    <source>
        <dbReference type="Proteomes" id="UP000027222"/>
    </source>
</evidence>
<keyword evidence="2" id="KW-1185">Reference proteome</keyword>
<gene>
    <name evidence="1" type="ORF">GALMADRAFT_148262</name>
</gene>
<name>A0A067S581_GALM3</name>
<dbReference type="AlphaFoldDB" id="A0A067S581"/>
<evidence type="ECO:0000313" key="1">
    <source>
        <dbReference type="EMBL" id="KDR65985.1"/>
    </source>
</evidence>
<reference evidence="2" key="1">
    <citation type="journal article" date="2014" name="Proc. Natl. Acad. Sci. U.S.A.">
        <title>Extensive sampling of basidiomycete genomes demonstrates inadequacy of the white-rot/brown-rot paradigm for wood decay fungi.</title>
        <authorList>
            <person name="Riley R."/>
            <person name="Salamov A.A."/>
            <person name="Brown D.W."/>
            <person name="Nagy L.G."/>
            <person name="Floudas D."/>
            <person name="Held B.W."/>
            <person name="Levasseur A."/>
            <person name="Lombard V."/>
            <person name="Morin E."/>
            <person name="Otillar R."/>
            <person name="Lindquist E.A."/>
            <person name="Sun H."/>
            <person name="LaButti K.M."/>
            <person name="Schmutz J."/>
            <person name="Jabbour D."/>
            <person name="Luo H."/>
            <person name="Baker S.E."/>
            <person name="Pisabarro A.G."/>
            <person name="Walton J.D."/>
            <person name="Blanchette R.A."/>
            <person name="Henrissat B."/>
            <person name="Martin F."/>
            <person name="Cullen D."/>
            <person name="Hibbett D.S."/>
            <person name="Grigoriev I.V."/>
        </authorList>
    </citation>
    <scope>NUCLEOTIDE SEQUENCE [LARGE SCALE GENOMIC DNA]</scope>
    <source>
        <strain evidence="2">CBS 339.88</strain>
    </source>
</reference>
<dbReference type="Proteomes" id="UP000027222">
    <property type="component" value="Unassembled WGS sequence"/>
</dbReference>
<dbReference type="EMBL" id="KL142429">
    <property type="protein sequence ID" value="KDR65985.1"/>
    <property type="molecule type" value="Genomic_DNA"/>
</dbReference>